<feature type="domain" description="Disease resistance N-terminal" evidence="7">
    <location>
        <begin position="15"/>
        <end position="96"/>
    </location>
</feature>
<name>A0A811QEH1_9POAL</name>
<keyword evidence="5" id="KW-0611">Plant defense</keyword>
<evidence type="ECO:0000313" key="8">
    <source>
        <dbReference type="EMBL" id="CAD6254423.1"/>
    </source>
</evidence>
<keyword evidence="3" id="KW-0677">Repeat</keyword>
<evidence type="ECO:0000256" key="5">
    <source>
        <dbReference type="ARBA" id="ARBA00022821"/>
    </source>
</evidence>
<keyword evidence="9" id="KW-1185">Reference proteome</keyword>
<dbReference type="GO" id="GO:0043531">
    <property type="term" value="F:ADP binding"/>
    <property type="evidence" value="ECO:0007669"/>
    <property type="project" value="InterPro"/>
</dbReference>
<comment type="similarity">
    <text evidence="1">Belongs to the disease resistance NB-LRR family.</text>
</comment>
<keyword evidence="2" id="KW-0433">Leucine-rich repeat</keyword>
<dbReference type="InterPro" id="IPR027417">
    <property type="entry name" value="P-loop_NTPase"/>
</dbReference>
<dbReference type="InterPro" id="IPR002182">
    <property type="entry name" value="NB-ARC"/>
</dbReference>
<evidence type="ECO:0000259" key="7">
    <source>
        <dbReference type="Pfam" id="PF18052"/>
    </source>
</evidence>
<dbReference type="PANTHER" id="PTHR19338">
    <property type="entry name" value="TRANSLOCASE OF INNER MITOCHONDRIAL MEMBRANE 13 HOMOLOG"/>
    <property type="match status" value="1"/>
</dbReference>
<reference evidence="8" key="1">
    <citation type="submission" date="2020-10" db="EMBL/GenBank/DDBJ databases">
        <authorList>
            <person name="Han B."/>
            <person name="Lu T."/>
            <person name="Zhao Q."/>
            <person name="Huang X."/>
            <person name="Zhao Y."/>
        </authorList>
    </citation>
    <scope>NUCLEOTIDE SEQUENCE</scope>
</reference>
<dbReference type="GO" id="GO:0006952">
    <property type="term" value="P:defense response"/>
    <property type="evidence" value="ECO:0007669"/>
    <property type="project" value="UniProtKB-KW"/>
</dbReference>
<gene>
    <name evidence="8" type="ORF">NCGR_LOCUS38027</name>
</gene>
<keyword evidence="4" id="KW-0547">Nucleotide-binding</keyword>
<dbReference type="SUPFAM" id="SSF52540">
    <property type="entry name" value="P-loop containing nucleoside triphosphate hydrolases"/>
    <property type="match status" value="2"/>
</dbReference>
<dbReference type="Proteomes" id="UP000604825">
    <property type="component" value="Unassembled WGS sequence"/>
</dbReference>
<evidence type="ECO:0000259" key="6">
    <source>
        <dbReference type="Pfam" id="PF00931"/>
    </source>
</evidence>
<dbReference type="PRINTS" id="PR00364">
    <property type="entry name" value="DISEASERSIST"/>
</dbReference>
<protein>
    <submittedName>
        <fullName evidence="8">Uncharacterized protein</fullName>
    </submittedName>
</protein>
<dbReference type="PANTHER" id="PTHR19338:SF56">
    <property type="entry name" value="DISEASE RESISTANCE PROTEIN RPM1"/>
    <property type="match status" value="1"/>
</dbReference>
<dbReference type="Pfam" id="PF00931">
    <property type="entry name" value="NB-ARC"/>
    <property type="match status" value="2"/>
</dbReference>
<dbReference type="CDD" id="cd14798">
    <property type="entry name" value="RX-CC_like"/>
    <property type="match status" value="1"/>
</dbReference>
<evidence type="ECO:0000256" key="3">
    <source>
        <dbReference type="ARBA" id="ARBA00022737"/>
    </source>
</evidence>
<dbReference type="InterPro" id="IPR041118">
    <property type="entry name" value="Rx_N"/>
</dbReference>
<evidence type="ECO:0000313" key="9">
    <source>
        <dbReference type="Proteomes" id="UP000604825"/>
    </source>
</evidence>
<dbReference type="Gene3D" id="1.20.5.4130">
    <property type="match status" value="1"/>
</dbReference>
<dbReference type="Gene3D" id="3.40.50.300">
    <property type="entry name" value="P-loop containing nucleotide triphosphate hydrolases"/>
    <property type="match status" value="2"/>
</dbReference>
<dbReference type="OrthoDB" id="643085at2759"/>
<evidence type="ECO:0000256" key="2">
    <source>
        <dbReference type="ARBA" id="ARBA00022614"/>
    </source>
</evidence>
<dbReference type="Pfam" id="PF18052">
    <property type="entry name" value="Rx_N"/>
    <property type="match status" value="1"/>
</dbReference>
<proteinExistence type="inferred from homology"/>
<accession>A0A811QEH1</accession>
<feature type="domain" description="NB-ARC" evidence="6">
    <location>
        <begin position="171"/>
        <end position="348"/>
    </location>
</feature>
<evidence type="ECO:0000256" key="1">
    <source>
        <dbReference type="ARBA" id="ARBA00008894"/>
    </source>
</evidence>
<comment type="caution">
    <text evidence="8">The sequence shown here is derived from an EMBL/GenBank/DDBJ whole genome shotgun (WGS) entry which is preliminary data.</text>
</comment>
<dbReference type="InterPro" id="IPR038005">
    <property type="entry name" value="RX-like_CC"/>
</dbReference>
<organism evidence="8 9">
    <name type="scientific">Miscanthus lutarioriparius</name>
    <dbReference type="NCBI Taxonomy" id="422564"/>
    <lineage>
        <taxon>Eukaryota</taxon>
        <taxon>Viridiplantae</taxon>
        <taxon>Streptophyta</taxon>
        <taxon>Embryophyta</taxon>
        <taxon>Tracheophyta</taxon>
        <taxon>Spermatophyta</taxon>
        <taxon>Magnoliopsida</taxon>
        <taxon>Liliopsida</taxon>
        <taxon>Poales</taxon>
        <taxon>Poaceae</taxon>
        <taxon>PACMAD clade</taxon>
        <taxon>Panicoideae</taxon>
        <taxon>Andropogonodae</taxon>
        <taxon>Andropogoneae</taxon>
        <taxon>Saccharinae</taxon>
        <taxon>Miscanthus</taxon>
    </lineage>
</organism>
<sequence>MEATVVSVGKAVLDGVLGCAQSTVVEEMRQQLGIERDVGFITDELEMMQSFLTAADEEQDPKKVPTTLVKQVRDLAYNVEDSLMDFKVYSEVQKSSWCCFARNLHDRHRIAMELKELRDKVEEVSRRNHWYHIISDDSKHGAEQGRMWGIDKAWHETVEDVKSPVDLAQLINSVEMELRVIAVWGSSGEFGKTTEVRKAYDDPKVKAKFEFRAWVRLMRPFNPYEFIESLVRQFYVNSYQKTSKAQEGTTVGANILLTMENITQSDLVHVLNELVNTKSYLIVINDLSTIEEWDFIRTYFPDKKMRSRIVVNTQEFEVACLCTEQPYQMSELKQLSPDQTLYLIHKKIQMWYSVMPTTLTIEKKLGRSLSKTRSVTPEDIVVGRSTEKQKLNHLLGQPDDDSQGCKVISVWGMGGIGKTTLVRSVYQSQQLGGWKRAWATASRFFNSDALLWNLALQLQTNIEEQDSTRADSVKLKKDIREMGHQEMTSELSRLLGTQNCLIVLDDLSTTEEWDSIKSILLKSKRVIVTTREKSVAEHCSEDEHNIYNLVGIEDDAALDLLKTKVLIYIF</sequence>
<dbReference type="EMBL" id="CAJGYO010000009">
    <property type="protein sequence ID" value="CAD6254423.1"/>
    <property type="molecule type" value="Genomic_DNA"/>
</dbReference>
<evidence type="ECO:0000256" key="4">
    <source>
        <dbReference type="ARBA" id="ARBA00022741"/>
    </source>
</evidence>
<feature type="domain" description="NB-ARC" evidence="6">
    <location>
        <begin position="393"/>
        <end position="565"/>
    </location>
</feature>
<dbReference type="AlphaFoldDB" id="A0A811QEH1"/>